<comment type="subunit">
    <text evidence="3">Homotetramer.</text>
</comment>
<evidence type="ECO:0000256" key="8">
    <source>
        <dbReference type="ARBA" id="ARBA00050461"/>
    </source>
</evidence>
<evidence type="ECO:0000256" key="9">
    <source>
        <dbReference type="ARBA" id="ARBA00068140"/>
    </source>
</evidence>
<comment type="catalytic activity">
    <reaction evidence="7">
        <text>an aldehyde + NAD(+) + H2O = a carboxylate + NADH + 2 H(+)</text>
        <dbReference type="Rhea" id="RHEA:16185"/>
        <dbReference type="ChEBI" id="CHEBI:15377"/>
        <dbReference type="ChEBI" id="CHEBI:15378"/>
        <dbReference type="ChEBI" id="CHEBI:17478"/>
        <dbReference type="ChEBI" id="CHEBI:29067"/>
        <dbReference type="ChEBI" id="CHEBI:57540"/>
        <dbReference type="ChEBI" id="CHEBI:57945"/>
        <dbReference type="EC" id="1.2.1.3"/>
    </reaction>
</comment>
<keyword evidence="5" id="KW-0520">NAD</keyword>
<feature type="active site" evidence="10">
    <location>
        <position position="271"/>
    </location>
</feature>
<dbReference type="Pfam" id="PF00171">
    <property type="entry name" value="Aldedh"/>
    <property type="match status" value="1"/>
</dbReference>
<gene>
    <name evidence="13" type="primary">ALDH2C4_6</name>
    <name evidence="13" type="ORF">Tsubulata_006020</name>
</gene>
<organism evidence="13 14">
    <name type="scientific">Turnera subulata</name>
    <dbReference type="NCBI Taxonomy" id="218843"/>
    <lineage>
        <taxon>Eukaryota</taxon>
        <taxon>Viridiplantae</taxon>
        <taxon>Streptophyta</taxon>
        <taxon>Embryophyta</taxon>
        <taxon>Tracheophyta</taxon>
        <taxon>Spermatophyta</taxon>
        <taxon>Magnoliopsida</taxon>
        <taxon>eudicotyledons</taxon>
        <taxon>Gunneridae</taxon>
        <taxon>Pentapetalae</taxon>
        <taxon>rosids</taxon>
        <taxon>fabids</taxon>
        <taxon>Malpighiales</taxon>
        <taxon>Passifloraceae</taxon>
        <taxon>Turnera</taxon>
    </lineage>
</organism>
<evidence type="ECO:0000313" key="13">
    <source>
        <dbReference type="EMBL" id="KAJ4846398.1"/>
    </source>
</evidence>
<dbReference type="InterPro" id="IPR029510">
    <property type="entry name" value="Ald_DH_CS_GLU"/>
</dbReference>
<dbReference type="EMBL" id="JAKUCV010001432">
    <property type="protein sequence ID" value="KAJ4846398.1"/>
    <property type="molecule type" value="Genomic_DNA"/>
</dbReference>
<evidence type="ECO:0000256" key="1">
    <source>
        <dbReference type="ARBA" id="ARBA00004305"/>
    </source>
</evidence>
<comment type="similarity">
    <text evidence="2 11">Belongs to the aldehyde dehydrogenase family.</text>
</comment>
<sequence>MGSYNDGSSDSSSVSSKIPTIKFTKLFINGEFVDAISGRTFETIDPRTAEVITKIAEGDKEDVDLAVRAARHAFDNGPWPRMSGYARGRILSKFADLMEQHIEELAALDALDAGKLFEWGKAVDIRSAVKTVRYYAGAADKIHGQVLKMSREFHAYTLLEPAGVVGHIIPWNFPTTMFVMKVAPSLAAGCTVVVKPAEQTPLSALFYAHLAKQAGIPDGVLNVVTGFGATAGAAIASHMDVDMVSFTGSTEVGRKIMQAAALSNLKPVSLELGGKSPLLIFDDADGEICVASSRVFVQEGIYDEFVKKLAQKAEAWVVGDPFDPQSRVGPQVDKKQYDKILSYIEHGKREGATLLTGGKPLETEGYYIQPTIFTDVKEDMLIAKDEIFGPVMSLMKFKTIEEGIKCANNTQYGLAAGIITKNLDVANTVSRSIRAGVIWINCYFAFDDDCPYGGYKMSGFGRDLGLDAIHKYLLVKSVATPLYNSPWL</sequence>
<evidence type="ECO:0000259" key="12">
    <source>
        <dbReference type="Pfam" id="PF00171"/>
    </source>
</evidence>
<accession>A0A9Q0GAX6</accession>
<dbReference type="InterPro" id="IPR015590">
    <property type="entry name" value="Aldehyde_DH_dom"/>
</dbReference>
<dbReference type="PANTHER" id="PTHR11699">
    <property type="entry name" value="ALDEHYDE DEHYDROGENASE-RELATED"/>
    <property type="match status" value="1"/>
</dbReference>
<feature type="domain" description="Aldehyde dehydrogenase" evidence="12">
    <location>
        <begin position="33"/>
        <end position="478"/>
    </location>
</feature>
<dbReference type="FunFam" id="3.40.605.10:FF:000011">
    <property type="entry name" value="ALD5p Mitochondrial aldehyde dehydrogenase"/>
    <property type="match status" value="1"/>
</dbReference>
<dbReference type="OrthoDB" id="310895at2759"/>
<evidence type="ECO:0000256" key="11">
    <source>
        <dbReference type="RuleBase" id="RU003345"/>
    </source>
</evidence>
<dbReference type="FunFam" id="3.40.309.10:FF:000065">
    <property type="entry name" value="Aldehyde dehydrogenase3"/>
    <property type="match status" value="1"/>
</dbReference>
<evidence type="ECO:0000256" key="6">
    <source>
        <dbReference type="ARBA" id="ARBA00024226"/>
    </source>
</evidence>
<keyword evidence="4 11" id="KW-0560">Oxidoreductase</keyword>
<dbReference type="SUPFAM" id="SSF53720">
    <property type="entry name" value="ALDH-like"/>
    <property type="match status" value="1"/>
</dbReference>
<dbReference type="InterPro" id="IPR016162">
    <property type="entry name" value="Ald_DH_N"/>
</dbReference>
<dbReference type="FunFam" id="3.40.605.10:FF:000026">
    <property type="entry name" value="Aldehyde dehydrogenase, putative"/>
    <property type="match status" value="1"/>
</dbReference>
<dbReference type="GO" id="GO:0005759">
    <property type="term" value="C:mitochondrial matrix"/>
    <property type="evidence" value="ECO:0007669"/>
    <property type="project" value="UniProtKB-SubCell"/>
</dbReference>
<keyword evidence="14" id="KW-1185">Reference proteome</keyword>
<dbReference type="Proteomes" id="UP001141552">
    <property type="component" value="Unassembled WGS sequence"/>
</dbReference>
<evidence type="ECO:0000256" key="5">
    <source>
        <dbReference type="ARBA" id="ARBA00023027"/>
    </source>
</evidence>
<reference evidence="13" key="1">
    <citation type="submission" date="2022-02" db="EMBL/GenBank/DDBJ databases">
        <authorList>
            <person name="Henning P.M."/>
            <person name="McCubbin A.G."/>
            <person name="Shore J.S."/>
        </authorList>
    </citation>
    <scope>NUCLEOTIDE SEQUENCE</scope>
    <source>
        <strain evidence="13">F60SS</strain>
        <tissue evidence="13">Leaves</tissue>
    </source>
</reference>
<dbReference type="InterPro" id="IPR016163">
    <property type="entry name" value="Ald_DH_C"/>
</dbReference>
<dbReference type="GO" id="GO:0004029">
    <property type="term" value="F:aldehyde dehydrogenase (NAD+) activity"/>
    <property type="evidence" value="ECO:0007669"/>
    <property type="project" value="UniProtKB-EC"/>
</dbReference>
<dbReference type="AlphaFoldDB" id="A0A9Q0GAX6"/>
<evidence type="ECO:0000313" key="14">
    <source>
        <dbReference type="Proteomes" id="UP001141552"/>
    </source>
</evidence>
<evidence type="ECO:0000256" key="3">
    <source>
        <dbReference type="ARBA" id="ARBA00011881"/>
    </source>
</evidence>
<comment type="catalytic activity">
    <reaction evidence="8">
        <text>octanal + NADP(+) + H2O = octanoate + NADPH + 2 H(+)</text>
        <dbReference type="Rhea" id="RHEA:59904"/>
        <dbReference type="ChEBI" id="CHEBI:15377"/>
        <dbReference type="ChEBI" id="CHEBI:15378"/>
        <dbReference type="ChEBI" id="CHEBI:17935"/>
        <dbReference type="ChEBI" id="CHEBI:25646"/>
        <dbReference type="ChEBI" id="CHEBI:57783"/>
        <dbReference type="ChEBI" id="CHEBI:58349"/>
    </reaction>
    <physiologicalReaction direction="left-to-right" evidence="8">
        <dbReference type="Rhea" id="RHEA:59905"/>
    </physiologicalReaction>
</comment>
<comment type="caution">
    <text evidence="13">The sequence shown here is derived from an EMBL/GenBank/DDBJ whole genome shotgun (WGS) entry which is preliminary data.</text>
</comment>
<dbReference type="EC" id="1.2.1.3" evidence="6"/>
<evidence type="ECO:0000256" key="4">
    <source>
        <dbReference type="ARBA" id="ARBA00023002"/>
    </source>
</evidence>
<dbReference type="Gene3D" id="3.40.309.10">
    <property type="entry name" value="Aldehyde Dehydrogenase, Chain A, domain 2"/>
    <property type="match status" value="1"/>
</dbReference>
<comment type="subcellular location">
    <subcellularLocation>
        <location evidence="1">Mitochondrion matrix</location>
    </subcellularLocation>
</comment>
<proteinExistence type="inferred from homology"/>
<dbReference type="Gene3D" id="3.40.605.10">
    <property type="entry name" value="Aldehyde Dehydrogenase, Chain A, domain 1"/>
    <property type="match status" value="1"/>
</dbReference>
<name>A0A9Q0GAX6_9ROSI</name>
<protein>
    <recommendedName>
        <fullName evidence="9">Aldehyde dehydrogenase 1</fullName>
        <ecNumber evidence="6">1.2.1.3</ecNumber>
    </recommendedName>
</protein>
<evidence type="ECO:0000256" key="10">
    <source>
        <dbReference type="PROSITE-ProRule" id="PRU10007"/>
    </source>
</evidence>
<evidence type="ECO:0000256" key="2">
    <source>
        <dbReference type="ARBA" id="ARBA00009986"/>
    </source>
</evidence>
<dbReference type="InterPro" id="IPR016161">
    <property type="entry name" value="Ald_DH/histidinol_DH"/>
</dbReference>
<dbReference type="PROSITE" id="PS00687">
    <property type="entry name" value="ALDEHYDE_DEHYDR_GLU"/>
    <property type="match status" value="1"/>
</dbReference>
<reference evidence="13" key="2">
    <citation type="journal article" date="2023" name="Plants (Basel)">
        <title>Annotation of the Turnera subulata (Passifloraceae) Draft Genome Reveals the S-Locus Evolved after the Divergence of Turneroideae from Passifloroideae in a Stepwise Manner.</title>
        <authorList>
            <person name="Henning P.M."/>
            <person name="Roalson E.H."/>
            <person name="Mir W."/>
            <person name="McCubbin A.G."/>
            <person name="Shore J.S."/>
        </authorList>
    </citation>
    <scope>NUCLEOTIDE SEQUENCE</scope>
    <source>
        <strain evidence="13">F60SS</strain>
    </source>
</reference>
<evidence type="ECO:0000256" key="7">
    <source>
        <dbReference type="ARBA" id="ARBA00049194"/>
    </source>
</evidence>